<feature type="region of interest" description="Disordered" evidence="1">
    <location>
        <begin position="72"/>
        <end position="128"/>
    </location>
</feature>
<protein>
    <submittedName>
        <fullName evidence="2">Uncharacterized protein</fullName>
    </submittedName>
</protein>
<dbReference type="RefSeq" id="XP_007413792.1">
    <property type="nucleotide sequence ID" value="XM_007413730.1"/>
</dbReference>
<keyword evidence="3" id="KW-1185">Reference proteome</keyword>
<feature type="compositionally biased region" description="Polar residues" evidence="1">
    <location>
        <begin position="532"/>
        <end position="545"/>
    </location>
</feature>
<dbReference type="AlphaFoldDB" id="F4RXE8"/>
<dbReference type="OrthoDB" id="10436819at2759"/>
<feature type="compositionally biased region" description="Basic and acidic residues" evidence="1">
    <location>
        <begin position="344"/>
        <end position="354"/>
    </location>
</feature>
<dbReference type="Proteomes" id="UP000001072">
    <property type="component" value="Unassembled WGS sequence"/>
</dbReference>
<sequence length="545" mass="59012">MIIRVTSLSLIQYRKVIKLCIITWGFGQMLLFSHPVNGLPLIPDVNEFSTVVKAARESRLAGKEGEGLSGIEKFANNDHFADSPATRNDPFGTNPRPESPKRLTYDAEPGQEASASGTTKKLTEAELQESSTVMIESVSQHPDAYAEQMLKEDPGYLGVAVKVYQEGPLDRKIAAINKVYTAAQTAGKVNAQGTTYKAIHLTQFLYWAKEPTTAATPELEQLRDLCDVYLQNLKSDADIDPIIKQLATAAYDAEPRGPNRNFPGFGTQNTKAPVITNLNAASHTSNAPPKSNPTINIEDDLISRLPADKKQLLDTVFQQQKKDQLAAQTSQQGAKSKPSLAEQVTERLKQDPKLKQSLAEETARSKAVSQATTSDVPSDFPGLKNRPAKLLSPAEVKEVQRLLKNPVNKLPHPEDFKAASSSQKPTPKLTTISKKPETPPADDPLSRARRLPTPGEVHEVQVDPTGFATKLFTRPAAGSSSGLPLPIPPNQAFLKNVATPNKSALKALDKLGGRRTPQVPKSSTGGGITPDAFQNAQPLPQPRGS</sequence>
<gene>
    <name evidence="2" type="ORF">MELLADRAFT_90576</name>
</gene>
<accession>F4RXE8</accession>
<evidence type="ECO:0000313" key="2">
    <source>
        <dbReference type="EMBL" id="EGG02999.1"/>
    </source>
</evidence>
<dbReference type="InParanoid" id="F4RXE8"/>
<evidence type="ECO:0000313" key="3">
    <source>
        <dbReference type="Proteomes" id="UP000001072"/>
    </source>
</evidence>
<dbReference type="KEGG" id="mlr:MELLADRAFT_90576"/>
<evidence type="ECO:0000256" key="1">
    <source>
        <dbReference type="SAM" id="MobiDB-lite"/>
    </source>
</evidence>
<dbReference type="GeneID" id="18935620"/>
<feature type="region of interest" description="Disordered" evidence="1">
    <location>
        <begin position="508"/>
        <end position="545"/>
    </location>
</feature>
<reference evidence="3" key="1">
    <citation type="journal article" date="2011" name="Proc. Natl. Acad. Sci. U.S.A.">
        <title>Obligate biotrophy features unraveled by the genomic analysis of rust fungi.</title>
        <authorList>
            <person name="Duplessis S."/>
            <person name="Cuomo C.A."/>
            <person name="Lin Y.-C."/>
            <person name="Aerts A."/>
            <person name="Tisserant E."/>
            <person name="Veneault-Fourrey C."/>
            <person name="Joly D.L."/>
            <person name="Hacquard S."/>
            <person name="Amselem J."/>
            <person name="Cantarel B.L."/>
            <person name="Chiu R."/>
            <person name="Coutinho P.M."/>
            <person name="Feau N."/>
            <person name="Field M."/>
            <person name="Frey P."/>
            <person name="Gelhaye E."/>
            <person name="Goldberg J."/>
            <person name="Grabherr M.G."/>
            <person name="Kodira C.D."/>
            <person name="Kohler A."/>
            <person name="Kuees U."/>
            <person name="Lindquist E.A."/>
            <person name="Lucas S.M."/>
            <person name="Mago R."/>
            <person name="Mauceli E."/>
            <person name="Morin E."/>
            <person name="Murat C."/>
            <person name="Pangilinan J.L."/>
            <person name="Park R."/>
            <person name="Pearson M."/>
            <person name="Quesneville H."/>
            <person name="Rouhier N."/>
            <person name="Sakthikumar S."/>
            <person name="Salamov A.A."/>
            <person name="Schmutz J."/>
            <person name="Selles B."/>
            <person name="Shapiro H."/>
            <person name="Tanguay P."/>
            <person name="Tuskan G.A."/>
            <person name="Henrissat B."/>
            <person name="Van de Peer Y."/>
            <person name="Rouze P."/>
            <person name="Ellis J.G."/>
            <person name="Dodds P.N."/>
            <person name="Schein J.E."/>
            <person name="Zhong S."/>
            <person name="Hamelin R.C."/>
            <person name="Grigoriev I.V."/>
            <person name="Szabo L.J."/>
            <person name="Martin F."/>
        </authorList>
    </citation>
    <scope>NUCLEOTIDE SEQUENCE [LARGE SCALE GENOMIC DNA]</scope>
    <source>
        <strain evidence="3">98AG31 / pathotype 3-4-7</strain>
    </source>
</reference>
<feature type="compositionally biased region" description="Polar residues" evidence="1">
    <location>
        <begin position="367"/>
        <end position="376"/>
    </location>
</feature>
<dbReference type="VEuPathDB" id="FungiDB:MELLADRAFT_90576"/>
<dbReference type="HOGENOM" id="CLU_499733_0_0_1"/>
<name>F4RXE8_MELLP</name>
<feature type="region of interest" description="Disordered" evidence="1">
    <location>
        <begin position="324"/>
        <end position="392"/>
    </location>
</feature>
<feature type="compositionally biased region" description="Polar residues" evidence="1">
    <location>
        <begin position="419"/>
        <end position="433"/>
    </location>
</feature>
<proteinExistence type="predicted"/>
<organism evidence="3">
    <name type="scientific">Melampsora larici-populina (strain 98AG31 / pathotype 3-4-7)</name>
    <name type="common">Poplar leaf rust fungus</name>
    <dbReference type="NCBI Taxonomy" id="747676"/>
    <lineage>
        <taxon>Eukaryota</taxon>
        <taxon>Fungi</taxon>
        <taxon>Dikarya</taxon>
        <taxon>Basidiomycota</taxon>
        <taxon>Pucciniomycotina</taxon>
        <taxon>Pucciniomycetes</taxon>
        <taxon>Pucciniales</taxon>
        <taxon>Melampsoraceae</taxon>
        <taxon>Melampsora</taxon>
    </lineage>
</organism>
<feature type="region of interest" description="Disordered" evidence="1">
    <location>
        <begin position="406"/>
        <end position="463"/>
    </location>
</feature>
<dbReference type="EMBL" id="GL883127">
    <property type="protein sequence ID" value="EGG02999.1"/>
    <property type="molecule type" value="Genomic_DNA"/>
</dbReference>